<dbReference type="EMBL" id="AP022360">
    <property type="protein sequence ID" value="BBU83352.1"/>
    <property type="molecule type" value="Genomic_DNA"/>
</dbReference>
<reference evidence="1 2" key="1">
    <citation type="submission" date="2020-01" db="EMBL/GenBank/DDBJ databases">
        <title>Dynamics of blaIMP-6 dissemination in carbapenem resistant Enterobacteriacea isolated from regional surveillance in Osaka, Japan.</title>
        <authorList>
            <person name="Abe R."/>
            <person name="Akeda Y."/>
            <person name="Sugawara Y."/>
            <person name="Yamamoto N."/>
            <person name="Tomono K."/>
            <person name="Takeuchi D."/>
            <person name="Kawahara R."/>
            <person name="Hamada S."/>
        </authorList>
    </citation>
    <scope>NUCLEOTIDE SEQUENCE [LARGE SCALE GENOMIC DNA]</scope>
    <source>
        <strain evidence="1 2">E300</strain>
    </source>
</reference>
<dbReference type="Proteomes" id="UP000467488">
    <property type="component" value="Chromosome"/>
</dbReference>
<gene>
    <name evidence="1" type="ORF">EIMP300_47520</name>
</gene>
<dbReference type="AlphaFoldDB" id="A0A8S0FSU7"/>
<proteinExistence type="predicted"/>
<accession>A0A8S0FSU7</accession>
<name>A0A8S0FSU7_ECOLX</name>
<protein>
    <submittedName>
        <fullName evidence="1">Uncharacterized protein</fullName>
    </submittedName>
</protein>
<evidence type="ECO:0000313" key="1">
    <source>
        <dbReference type="EMBL" id="BBU83352.1"/>
    </source>
</evidence>
<organism evidence="1 2">
    <name type="scientific">Escherichia coli</name>
    <dbReference type="NCBI Taxonomy" id="562"/>
    <lineage>
        <taxon>Bacteria</taxon>
        <taxon>Pseudomonadati</taxon>
        <taxon>Pseudomonadota</taxon>
        <taxon>Gammaproteobacteria</taxon>
        <taxon>Enterobacterales</taxon>
        <taxon>Enterobacteriaceae</taxon>
        <taxon>Escherichia</taxon>
    </lineage>
</organism>
<sequence>MLRLDGDGKGDAFAGEFTIDNLAYLHAVKNERLTSINTVTFWCCQGQCQNIRLLQQGFFAWHNHELLTWLAIAGHQFEGFAGQQGTEISIAKG</sequence>
<evidence type="ECO:0000313" key="2">
    <source>
        <dbReference type="Proteomes" id="UP000467488"/>
    </source>
</evidence>